<keyword evidence="1" id="KW-0732">Signal</keyword>
<feature type="signal peptide" evidence="1">
    <location>
        <begin position="1"/>
        <end position="20"/>
    </location>
</feature>
<dbReference type="STRING" id="563176.SAMN04488090_0848"/>
<sequence length="738" mass="82609">MPTRRILLILCLCWPVAVSAQNRVTMDTLARQVTASVRPSATLYLRTSKDIYETREDVWFRAFVLDAQSFTPFAGDANLYVRLVHAQKDSLVWKEIYPIQQGGVNGHIYLDPGLPEGVYWLEAYSARSVPERDHAFRSLRKITVTRDINAFRKPRTTRRKAGGVRLSFFPEGGNLVAELSNRMAFKAVDSTGGPVAVSGVLLEDGKPLFPIRSTHEGMGSFVFRPERSKRYRVAVNQAPDTLLLPEMQAEGWTLSADTRDTLFVRITPSAGIPRQRVYCRVQIRGMVQAIASGMAGEELRIAFPIQHMPQGIAEVTVFDEQRRPLAERLVYLHPDRQLKIHTRLAKTAFGSREKVSLTIRATDEQGKPVSADLAVSISDDLYGLADGQDILTHCYLSTQLRGRIVNPQYYFDPANTGRQEALDLLLLTQGWRRYVWDQNSGLVPPVVSDTVAVHVVSSKKKIARMPAVLAFDRPENGNREFLMPDASGQILLPPATLAIGRRIYLKCLGNEEVSLHADDPFRAIAAYRKTTLPAYPEVILPGDEAPELPRTGVFGKTLLDVVIRAKNGPGGFRDRYLGQLDSLAKLEGNTDYVGQCGILNCPAGDRKGKPVEGREYTEYIGNRRSEINAHPYAFSGNEMRRVVYHYPVFTEEELLEKFRLTRIQGYYPAKQFYEPDTDASSVSDFRNTLLWRPVLTTTGEVTVDFYTSDIDSSFTGIVEGIGNGGLPGRTTFHFTVKK</sequence>
<dbReference type="Proteomes" id="UP000198901">
    <property type="component" value="Unassembled WGS sequence"/>
</dbReference>
<proteinExistence type="predicted"/>
<gene>
    <name evidence="2" type="ORF">SAMN04488090_0848</name>
</gene>
<name>A0A1G9K2W7_9BACT</name>
<feature type="chain" id="PRO_5011690128" description="MG2 domain-containing protein" evidence="1">
    <location>
        <begin position="21"/>
        <end position="738"/>
    </location>
</feature>
<dbReference type="Gene3D" id="2.60.40.1930">
    <property type="match status" value="1"/>
</dbReference>
<keyword evidence="3" id="KW-1185">Reference proteome</keyword>
<organism evidence="2 3">
    <name type="scientific">Siphonobacter aquaeclarae</name>
    <dbReference type="NCBI Taxonomy" id="563176"/>
    <lineage>
        <taxon>Bacteria</taxon>
        <taxon>Pseudomonadati</taxon>
        <taxon>Bacteroidota</taxon>
        <taxon>Cytophagia</taxon>
        <taxon>Cytophagales</taxon>
        <taxon>Cytophagaceae</taxon>
        <taxon>Siphonobacter</taxon>
    </lineage>
</organism>
<dbReference type="AlphaFoldDB" id="A0A1G9K2W7"/>
<evidence type="ECO:0000256" key="1">
    <source>
        <dbReference type="SAM" id="SignalP"/>
    </source>
</evidence>
<evidence type="ECO:0000313" key="2">
    <source>
        <dbReference type="EMBL" id="SDL43816.1"/>
    </source>
</evidence>
<evidence type="ECO:0000313" key="3">
    <source>
        <dbReference type="Proteomes" id="UP000198901"/>
    </source>
</evidence>
<evidence type="ECO:0008006" key="4">
    <source>
        <dbReference type="Google" id="ProtNLM"/>
    </source>
</evidence>
<reference evidence="2 3" key="1">
    <citation type="submission" date="2016-10" db="EMBL/GenBank/DDBJ databases">
        <authorList>
            <person name="de Groot N.N."/>
        </authorList>
    </citation>
    <scope>NUCLEOTIDE SEQUENCE [LARGE SCALE GENOMIC DNA]</scope>
    <source>
        <strain evidence="2 3">DSM 21668</strain>
    </source>
</reference>
<accession>A0A1G9K2W7</accession>
<dbReference type="EMBL" id="FNGS01000002">
    <property type="protein sequence ID" value="SDL43816.1"/>
    <property type="molecule type" value="Genomic_DNA"/>
</dbReference>
<dbReference type="RefSeq" id="WP_218126604.1">
    <property type="nucleotide sequence ID" value="NZ_FNGS01000002.1"/>
</dbReference>
<protein>
    <recommendedName>
        <fullName evidence="4">MG2 domain-containing protein</fullName>
    </recommendedName>
</protein>